<sequence>MDPEDSSGGGKLTQRASTTRRAGEQRQKAPDSGELEEIRQVAGQGQATKNTKANSREWNRRISKIESAAHDLLEITTQKYGIHLCLLSEPSYKRIASAKKIVVTDDKKDTAIYWSGMRNVVIRRKGAGNGFYRSIGHIYIYMRDEATIEINERDVSEVTLEEITEAGNKIAAGKAPESDGVPPEVVKMLIKRWPRILQKLANDILRRGKFPDIWKEANLVLIPKPGNKTGPTAFRPICLLNTAAKAIERIIVNRLNKEIE</sequence>
<dbReference type="GeneID" id="111255063"/>
<organism evidence="3 4">
    <name type="scientific">Varroa destructor</name>
    <name type="common">Honeybee mite</name>
    <dbReference type="NCBI Taxonomy" id="109461"/>
    <lineage>
        <taxon>Eukaryota</taxon>
        <taxon>Metazoa</taxon>
        <taxon>Ecdysozoa</taxon>
        <taxon>Arthropoda</taxon>
        <taxon>Chelicerata</taxon>
        <taxon>Arachnida</taxon>
        <taxon>Acari</taxon>
        <taxon>Parasitiformes</taxon>
        <taxon>Mesostigmata</taxon>
        <taxon>Gamasina</taxon>
        <taxon>Dermanyssoidea</taxon>
        <taxon>Varroidae</taxon>
        <taxon>Varroa</taxon>
    </lineage>
</organism>
<feature type="compositionally biased region" description="Polar residues" evidence="1">
    <location>
        <begin position="43"/>
        <end position="53"/>
    </location>
</feature>
<proteinExistence type="predicted"/>
<dbReference type="OrthoDB" id="6511366at2759"/>
<dbReference type="InterPro" id="IPR000477">
    <property type="entry name" value="RT_dom"/>
</dbReference>
<evidence type="ECO:0000313" key="4">
    <source>
        <dbReference type="Proteomes" id="UP000594260"/>
    </source>
</evidence>
<dbReference type="Proteomes" id="UP000594260">
    <property type="component" value="Unplaced"/>
</dbReference>
<dbReference type="PANTHER" id="PTHR19446">
    <property type="entry name" value="REVERSE TRANSCRIPTASES"/>
    <property type="match status" value="1"/>
</dbReference>
<dbReference type="AlphaFoldDB" id="A0A7M7KXT4"/>
<feature type="compositionally biased region" description="Basic and acidic residues" evidence="1">
    <location>
        <begin position="21"/>
        <end position="39"/>
    </location>
</feature>
<protein>
    <recommendedName>
        <fullName evidence="2">Reverse transcriptase domain-containing protein</fullName>
    </recommendedName>
</protein>
<dbReference type="KEGG" id="vde:111255063"/>
<dbReference type="EnsemblMetazoa" id="XM_022816688">
    <property type="protein sequence ID" value="XP_022672423"/>
    <property type="gene ID" value="LOC111255063"/>
</dbReference>
<evidence type="ECO:0000259" key="2">
    <source>
        <dbReference type="PROSITE" id="PS50878"/>
    </source>
</evidence>
<feature type="domain" description="Reverse transcriptase" evidence="2">
    <location>
        <begin position="203"/>
        <end position="260"/>
    </location>
</feature>
<accession>A0A7M7KXT4</accession>
<feature type="region of interest" description="Disordered" evidence="1">
    <location>
        <begin position="1"/>
        <end position="56"/>
    </location>
</feature>
<evidence type="ECO:0000256" key="1">
    <source>
        <dbReference type="SAM" id="MobiDB-lite"/>
    </source>
</evidence>
<dbReference type="InParanoid" id="A0A7M7KXT4"/>
<dbReference type="PROSITE" id="PS50878">
    <property type="entry name" value="RT_POL"/>
    <property type="match status" value="1"/>
</dbReference>
<evidence type="ECO:0000313" key="3">
    <source>
        <dbReference type="EnsemblMetazoa" id="XP_022672423"/>
    </source>
</evidence>
<reference evidence="3" key="1">
    <citation type="submission" date="2021-01" db="UniProtKB">
        <authorList>
            <consortium name="EnsemblMetazoa"/>
        </authorList>
    </citation>
    <scope>IDENTIFICATION</scope>
</reference>
<keyword evidence="4" id="KW-1185">Reference proteome</keyword>
<name>A0A7M7KXT4_VARDE</name>
<dbReference type="RefSeq" id="XP_022672423.1">
    <property type="nucleotide sequence ID" value="XM_022816688.1"/>
</dbReference>